<evidence type="ECO:0000256" key="6">
    <source>
        <dbReference type="ARBA" id="ARBA00023136"/>
    </source>
</evidence>
<dbReference type="RefSeq" id="WP_258856111.1">
    <property type="nucleotide sequence ID" value="NZ_JANUGV010000002.1"/>
</dbReference>
<dbReference type="NCBIfam" id="TIGR01845">
    <property type="entry name" value="outer_NodT"/>
    <property type="match status" value="1"/>
</dbReference>
<feature type="signal peptide" evidence="9">
    <location>
        <begin position="1"/>
        <end position="32"/>
    </location>
</feature>
<keyword evidence="6 9" id="KW-0472">Membrane</keyword>
<reference evidence="10 11" key="1">
    <citation type="submission" date="2022-08" db="EMBL/GenBank/DDBJ databases">
        <title>Reclassification of Massilia species as members of the genera Telluria, Duganella, Pseudoduganella, Mokoshia gen. nov. and Zemynaea gen. nov. using orthogonal and non-orthogonal genome-based approaches.</title>
        <authorList>
            <person name="Bowman J.P."/>
        </authorList>
    </citation>
    <scope>NUCLEOTIDE SEQUENCE [LARGE SCALE GENOMIC DNA]</scope>
    <source>
        <strain evidence="10 11">JCM 31607</strain>
    </source>
</reference>
<sequence length="494" mass="52746">MKAKKTVRHLRLTKAAGAVLALALAGCVHVPADTSAATAPDFARAQHEAALKLARDAWPAQQWWKEYGDAQLDDLVARALTNSPSIAVAQARVATARAALRAEEAAGGAQVGLNAGLNRQRYSATGLFPEPIGGNWFNDSTVQVKASYDFDWWGRHRALVAAALGETSARQAEAAQAAQTLSAAVAQSYFRLQMLWARERNVAAQQAVQRDVLSGRQQRLKQGLVNIDTVQGAEQDLASLNQQAQYFATQAAREREALRALIGADSDGLPGLSFRPPQEVQAALPARLGIELLARRPDLQAARWRVEAALGRTRAAEAAFYPDLNLMAAAGLNSVSLSRLLQYGSRTMLAGAALNLPIFDAGRLEAGLGEARAQRDELLADYNQSVLVAVRDVAEEAATLAGIAQQRRAYQEAVDKAASLEANARVRLKAGLAESAAVLQAQLATLRLRDAGLQLRDAELQSQVALVKALGGGYRAAPIQTAANNQQDNHAIAK</sequence>
<keyword evidence="4 9" id="KW-0812">Transmembrane</keyword>
<dbReference type="PROSITE" id="PS51257">
    <property type="entry name" value="PROKAR_LIPOPROTEIN"/>
    <property type="match status" value="1"/>
</dbReference>
<comment type="caution">
    <text evidence="10">The sequence shown here is derived from an EMBL/GenBank/DDBJ whole genome shotgun (WGS) entry which is preliminary data.</text>
</comment>
<dbReference type="PANTHER" id="PTHR30203:SF20">
    <property type="entry name" value="MULTIDRUG RESISTANCE OUTER MEMBRANE PROTEIN MDTP-RELATED"/>
    <property type="match status" value="1"/>
</dbReference>
<evidence type="ECO:0000256" key="9">
    <source>
        <dbReference type="RuleBase" id="RU362097"/>
    </source>
</evidence>
<dbReference type="InterPro" id="IPR010131">
    <property type="entry name" value="MdtP/NodT-like"/>
</dbReference>
<accession>A0ABT2BIR4</accession>
<keyword evidence="5 9" id="KW-0732">Signal</keyword>
<dbReference type="Gene3D" id="1.20.1600.10">
    <property type="entry name" value="Outer membrane efflux proteins (OEP)"/>
    <property type="match status" value="1"/>
</dbReference>
<protein>
    <submittedName>
        <fullName evidence="10">Efflux transporter outer membrane subunit</fullName>
    </submittedName>
</protein>
<organism evidence="10 11">
    <name type="scientific">Massilia solisilvae</name>
    <dbReference type="NCBI Taxonomy" id="1811225"/>
    <lineage>
        <taxon>Bacteria</taxon>
        <taxon>Pseudomonadati</taxon>
        <taxon>Pseudomonadota</taxon>
        <taxon>Betaproteobacteria</taxon>
        <taxon>Burkholderiales</taxon>
        <taxon>Oxalobacteraceae</taxon>
        <taxon>Telluria group</taxon>
        <taxon>Massilia</taxon>
    </lineage>
</organism>
<evidence type="ECO:0000256" key="3">
    <source>
        <dbReference type="ARBA" id="ARBA00022452"/>
    </source>
</evidence>
<evidence type="ECO:0000313" key="11">
    <source>
        <dbReference type="Proteomes" id="UP001205861"/>
    </source>
</evidence>
<keyword evidence="11" id="KW-1185">Reference proteome</keyword>
<keyword evidence="8 9" id="KW-0449">Lipoprotein</keyword>
<dbReference type="EMBL" id="JANUGV010000002">
    <property type="protein sequence ID" value="MCS0608411.1"/>
    <property type="molecule type" value="Genomic_DNA"/>
</dbReference>
<dbReference type="Pfam" id="PF02321">
    <property type="entry name" value="OEP"/>
    <property type="match status" value="2"/>
</dbReference>
<evidence type="ECO:0000256" key="5">
    <source>
        <dbReference type="ARBA" id="ARBA00022729"/>
    </source>
</evidence>
<evidence type="ECO:0000256" key="1">
    <source>
        <dbReference type="ARBA" id="ARBA00004370"/>
    </source>
</evidence>
<feature type="chain" id="PRO_5044993449" evidence="9">
    <location>
        <begin position="33"/>
        <end position="494"/>
    </location>
</feature>
<dbReference type="Proteomes" id="UP001205861">
    <property type="component" value="Unassembled WGS sequence"/>
</dbReference>
<keyword evidence="7 9" id="KW-0564">Palmitate</keyword>
<dbReference type="PANTHER" id="PTHR30203">
    <property type="entry name" value="OUTER MEMBRANE CATION EFFLUX PROTEIN"/>
    <property type="match status" value="1"/>
</dbReference>
<evidence type="ECO:0000256" key="7">
    <source>
        <dbReference type="ARBA" id="ARBA00023139"/>
    </source>
</evidence>
<evidence type="ECO:0000313" key="10">
    <source>
        <dbReference type="EMBL" id="MCS0608411.1"/>
    </source>
</evidence>
<comment type="similarity">
    <text evidence="2 9">Belongs to the outer membrane factor (OMF) (TC 1.B.17) family.</text>
</comment>
<dbReference type="SUPFAM" id="SSF56954">
    <property type="entry name" value="Outer membrane efflux proteins (OEP)"/>
    <property type="match status" value="1"/>
</dbReference>
<evidence type="ECO:0000256" key="8">
    <source>
        <dbReference type="ARBA" id="ARBA00023288"/>
    </source>
</evidence>
<gene>
    <name evidence="10" type="ORF">NX773_09580</name>
</gene>
<name>A0ABT2BIR4_9BURK</name>
<dbReference type="Gene3D" id="2.20.200.10">
    <property type="entry name" value="Outer membrane efflux proteins (OEP)"/>
    <property type="match status" value="1"/>
</dbReference>
<evidence type="ECO:0000256" key="4">
    <source>
        <dbReference type="ARBA" id="ARBA00022692"/>
    </source>
</evidence>
<proteinExistence type="inferred from homology"/>
<dbReference type="InterPro" id="IPR003423">
    <property type="entry name" value="OMP_efflux"/>
</dbReference>
<keyword evidence="3 9" id="KW-1134">Transmembrane beta strand</keyword>
<comment type="subcellular location">
    <subcellularLocation>
        <location evidence="9">Cell membrane</location>
        <topology evidence="9">Lipid-anchor</topology>
    </subcellularLocation>
    <subcellularLocation>
        <location evidence="1">Membrane</location>
    </subcellularLocation>
</comment>
<evidence type="ECO:0000256" key="2">
    <source>
        <dbReference type="ARBA" id="ARBA00007613"/>
    </source>
</evidence>